<dbReference type="Pfam" id="PF08220">
    <property type="entry name" value="HTH_DeoR"/>
    <property type="match status" value="1"/>
</dbReference>
<dbReference type="PANTHER" id="PTHR30363:SF44">
    <property type="entry name" value="AGA OPERON TRANSCRIPTIONAL REPRESSOR-RELATED"/>
    <property type="match status" value="1"/>
</dbReference>
<proteinExistence type="predicted"/>
<dbReference type="InterPro" id="IPR001034">
    <property type="entry name" value="DeoR_HTH"/>
</dbReference>
<dbReference type="InterPro" id="IPR018356">
    <property type="entry name" value="Tscrpt_reg_HTH_DeoR_CS"/>
</dbReference>
<dbReference type="Proteomes" id="UP000276770">
    <property type="component" value="Unassembled WGS sequence"/>
</dbReference>
<gene>
    <name evidence="5" type="ORF">D9X91_05125</name>
</gene>
<dbReference type="InterPro" id="IPR050313">
    <property type="entry name" value="Carb_Metab_HTH_regulators"/>
</dbReference>
<protein>
    <submittedName>
        <fullName evidence="5">DeoR/GlpR transcriptional regulator</fullName>
    </submittedName>
</protein>
<dbReference type="SMART" id="SM00420">
    <property type="entry name" value="HTH_DEOR"/>
    <property type="match status" value="1"/>
</dbReference>
<sequence>MSMFLNERHRLILDELEKEERIYVARVAKKIGVTPETIRKDLDFLEHEKKLNRIHGGAVKYVPPAQEPMFRQKMNVQLEAKKRIGKLAAQFVKSGDTIMLDVGTTTFQLANSLTGLQRITIVTNSISAAEVINKRLESKMFDGKLIVLGGISNPEQKSVSGTLTRQMLKNFQFDKVFLSCGGLTPLDVSDYDLEESIISEAVIKQAKQKFLLVDSSKLGHLSFYRICHLNDLDYVICDEPMPEKWKKAKESLKWISPKGGDSHYG</sequence>
<dbReference type="SUPFAM" id="SSF46785">
    <property type="entry name" value="Winged helix' DNA-binding domain"/>
    <property type="match status" value="1"/>
</dbReference>
<dbReference type="InterPro" id="IPR037171">
    <property type="entry name" value="NagB/RpiA_transferase-like"/>
</dbReference>
<keyword evidence="6" id="KW-1185">Reference proteome</keyword>
<dbReference type="GO" id="GO:0003677">
    <property type="term" value="F:DNA binding"/>
    <property type="evidence" value="ECO:0007669"/>
    <property type="project" value="UniProtKB-KW"/>
</dbReference>
<dbReference type="Pfam" id="PF00455">
    <property type="entry name" value="DeoRC"/>
    <property type="match status" value="1"/>
</dbReference>
<dbReference type="Gene3D" id="3.30.750.70">
    <property type="entry name" value="4-hydroxybutyrate coenzyme like domains"/>
    <property type="match status" value="1"/>
</dbReference>
<dbReference type="PROSITE" id="PS51000">
    <property type="entry name" value="HTH_DEOR_2"/>
    <property type="match status" value="1"/>
</dbReference>
<organism evidence="5 6">
    <name type="scientific">Falsibacillus albus</name>
    <dbReference type="NCBI Taxonomy" id="2478915"/>
    <lineage>
        <taxon>Bacteria</taxon>
        <taxon>Bacillati</taxon>
        <taxon>Bacillota</taxon>
        <taxon>Bacilli</taxon>
        <taxon>Bacillales</taxon>
        <taxon>Bacillaceae</taxon>
        <taxon>Falsibacillus</taxon>
    </lineage>
</organism>
<reference evidence="5 6" key="1">
    <citation type="submission" date="2018-10" db="EMBL/GenBank/DDBJ databases">
        <title>Falsibacillus sp. genome draft.</title>
        <authorList>
            <person name="Shi S."/>
        </authorList>
    </citation>
    <scope>NUCLEOTIDE SEQUENCE [LARGE SCALE GENOMIC DNA]</scope>
    <source>
        <strain evidence="5 6">GY 10110</strain>
    </source>
</reference>
<dbReference type="EMBL" id="RCVZ01000003">
    <property type="protein sequence ID" value="RLQ96493.1"/>
    <property type="molecule type" value="Genomic_DNA"/>
</dbReference>
<keyword evidence="2" id="KW-0238">DNA-binding</keyword>
<dbReference type="SMART" id="SM01134">
    <property type="entry name" value="DeoRC"/>
    <property type="match status" value="1"/>
</dbReference>
<dbReference type="PROSITE" id="PS00894">
    <property type="entry name" value="HTH_DEOR_1"/>
    <property type="match status" value="1"/>
</dbReference>
<name>A0A3L7K0B5_9BACI</name>
<dbReference type="AlphaFoldDB" id="A0A3L7K0B5"/>
<dbReference type="InterPro" id="IPR014036">
    <property type="entry name" value="DeoR-like_C"/>
</dbReference>
<dbReference type="RefSeq" id="WP_121679514.1">
    <property type="nucleotide sequence ID" value="NZ_RCVZ01000003.1"/>
</dbReference>
<dbReference type="GO" id="GO:0003700">
    <property type="term" value="F:DNA-binding transcription factor activity"/>
    <property type="evidence" value="ECO:0007669"/>
    <property type="project" value="InterPro"/>
</dbReference>
<evidence type="ECO:0000256" key="2">
    <source>
        <dbReference type="ARBA" id="ARBA00023125"/>
    </source>
</evidence>
<keyword evidence="1" id="KW-0805">Transcription regulation</keyword>
<feature type="domain" description="HTH deoR-type" evidence="4">
    <location>
        <begin position="5"/>
        <end position="60"/>
    </location>
</feature>
<accession>A0A3L7K0B5</accession>
<evidence type="ECO:0000259" key="4">
    <source>
        <dbReference type="PROSITE" id="PS51000"/>
    </source>
</evidence>
<dbReference type="SUPFAM" id="SSF100950">
    <property type="entry name" value="NagB/RpiA/CoA transferase-like"/>
    <property type="match status" value="1"/>
</dbReference>
<dbReference type="PANTHER" id="PTHR30363">
    <property type="entry name" value="HTH-TYPE TRANSCRIPTIONAL REGULATOR SRLR-RELATED"/>
    <property type="match status" value="1"/>
</dbReference>
<evidence type="ECO:0000313" key="6">
    <source>
        <dbReference type="Proteomes" id="UP000276770"/>
    </source>
</evidence>
<evidence type="ECO:0000256" key="1">
    <source>
        <dbReference type="ARBA" id="ARBA00023015"/>
    </source>
</evidence>
<dbReference type="OrthoDB" id="9797223at2"/>
<evidence type="ECO:0000256" key="3">
    <source>
        <dbReference type="ARBA" id="ARBA00023163"/>
    </source>
</evidence>
<comment type="caution">
    <text evidence="5">The sequence shown here is derived from an EMBL/GenBank/DDBJ whole genome shotgun (WGS) entry which is preliminary data.</text>
</comment>
<dbReference type="InterPro" id="IPR036390">
    <property type="entry name" value="WH_DNA-bd_sf"/>
</dbReference>
<evidence type="ECO:0000313" key="5">
    <source>
        <dbReference type="EMBL" id="RLQ96493.1"/>
    </source>
</evidence>
<keyword evidence="3" id="KW-0804">Transcription</keyword>
<dbReference type="PRINTS" id="PR00037">
    <property type="entry name" value="HTHLACR"/>
</dbReference>